<gene>
    <name evidence="1" type="ORF">SAMN05421679_101557</name>
</gene>
<keyword evidence="2" id="KW-1185">Reference proteome</keyword>
<evidence type="ECO:0000313" key="1">
    <source>
        <dbReference type="EMBL" id="SMP88838.1"/>
    </source>
</evidence>
<dbReference type="EMBL" id="FXUO01000001">
    <property type="protein sequence ID" value="SMP88838.1"/>
    <property type="molecule type" value="Genomic_DNA"/>
</dbReference>
<organism evidence="1 2">
    <name type="scientific">Epilithonimonas pallida</name>
    <dbReference type="NCBI Taxonomy" id="373671"/>
    <lineage>
        <taxon>Bacteria</taxon>
        <taxon>Pseudomonadati</taxon>
        <taxon>Bacteroidota</taxon>
        <taxon>Flavobacteriia</taxon>
        <taxon>Flavobacteriales</taxon>
        <taxon>Weeksellaceae</taxon>
        <taxon>Chryseobacterium group</taxon>
        <taxon>Epilithonimonas</taxon>
    </lineage>
</organism>
<accession>A0ABY1QYU0</accession>
<evidence type="ECO:0000313" key="2">
    <source>
        <dbReference type="Proteomes" id="UP001158050"/>
    </source>
</evidence>
<comment type="caution">
    <text evidence="1">The sequence shown here is derived from an EMBL/GenBank/DDBJ whole genome shotgun (WGS) entry which is preliminary data.</text>
</comment>
<name>A0ABY1QYU0_9FLAO</name>
<reference evidence="1 2" key="1">
    <citation type="submission" date="2017-05" db="EMBL/GenBank/DDBJ databases">
        <authorList>
            <person name="Varghese N."/>
            <person name="Submissions S."/>
        </authorList>
    </citation>
    <scope>NUCLEOTIDE SEQUENCE [LARGE SCALE GENOMIC DNA]</scope>
    <source>
        <strain evidence="1 2">DSM 18015</strain>
    </source>
</reference>
<protein>
    <submittedName>
        <fullName evidence="1">Uncharacterized protein</fullName>
    </submittedName>
</protein>
<sequence>MKKLIAILLLSLYLVSTTELYQFLKMPVLIEHYLEHKGENPKITLVSFIKMHYDNPVKDADYKTDQQLPFISHGCHLVVVFTLASPFTLHFPKNILQVIPSKKSFYKSNFYNLEILNSIWQPPKFC</sequence>
<dbReference type="Proteomes" id="UP001158050">
    <property type="component" value="Unassembled WGS sequence"/>
</dbReference>
<dbReference type="RefSeq" id="WP_283415430.1">
    <property type="nucleotide sequence ID" value="NZ_FXUO01000001.1"/>
</dbReference>
<proteinExistence type="predicted"/>